<feature type="compositionally biased region" description="Basic and acidic residues" evidence="1">
    <location>
        <begin position="1"/>
        <end position="17"/>
    </location>
</feature>
<protein>
    <submittedName>
        <fullName evidence="2">Uncharacterized protein</fullName>
    </submittedName>
</protein>
<dbReference type="EMBL" id="JN689219">
    <property type="protein sequence ID" value="AEP95039.1"/>
    <property type="molecule type" value="Genomic_DNA"/>
</dbReference>
<reference evidence="2" key="1">
    <citation type="journal article" date="2010" name="PLoS ONE">
        <title>Identification of novel pathogenicity loci in Clostridium perfringens strains that cause avian necrotic enteritis.</title>
        <authorList>
            <person name="Lepp D."/>
            <person name="Roxas B."/>
            <person name="Parreira V.R."/>
            <person name="Marri P.R."/>
            <person name="Rosey E.L."/>
            <person name="Gong J."/>
            <person name="Songer J.G."/>
            <person name="Vedantam G."/>
            <person name="Prescott J.F."/>
        </authorList>
    </citation>
    <scope>NUCLEOTIDE SEQUENCE</scope>
    <source>
        <strain evidence="2">CP4</strain>
        <plasmid evidence="2">pCP4netB</plasmid>
    </source>
</reference>
<evidence type="ECO:0000313" key="3">
    <source>
        <dbReference type="EMBL" id="AEP95039.1"/>
    </source>
</evidence>
<sequence>MFKNKPNIEEAKKETNKTVDTPTKNIVTNKSQVKKQSNKTEPSKLKITNKDFVPISPN</sequence>
<dbReference type="EMBL" id="JQ655731">
    <property type="protein sequence ID" value="AFV15068.1"/>
    <property type="molecule type" value="Genomic_DNA"/>
</dbReference>
<dbReference type="RefSeq" id="WP_015141781.1">
    <property type="nucleotide sequence ID" value="NC_019688.1"/>
</dbReference>
<reference evidence="3" key="2">
    <citation type="journal article" date="2011" name="MBio">
        <title>Necrotic Enteritis-Derived Clostridium perfringens Strain with Three Closely Related Independently Conjugative Toxin and Antibiotic Resistance Plasmids.</title>
        <authorList>
            <person name="Bannam T.L."/>
            <person name="Yan X.X."/>
            <person name="Harrison P.F."/>
            <person name="Seemann T."/>
            <person name="Keyburn A.L."/>
            <person name="Stubenrauch C."/>
            <person name="Weeramantri L.H."/>
            <person name="Cheung J.K."/>
            <person name="McClane B.A."/>
            <person name="Boyce J.D."/>
            <person name="Moore R.J."/>
            <person name="Rood J.I."/>
        </authorList>
    </citation>
    <scope>NUCLEOTIDE SEQUENCE</scope>
    <source>
        <strain evidence="3">EHE-NE18</strain>
        <plasmid evidence="3">pJIR3536</plasmid>
    </source>
</reference>
<gene>
    <name evidence="2" type="ORF">CP4_3460</name>
    <name evidence="5" type="ORF">JJB78_16080</name>
    <name evidence="4" type="ORF">pNetB-NE10_62</name>
    <name evidence="3" type="ORF">pNetB_00063</name>
</gene>
<accession>F8UNJ0</accession>
<evidence type="ECO:0000313" key="6">
    <source>
        <dbReference type="Proteomes" id="UP000668358"/>
    </source>
</evidence>
<name>F8UNJ0_CLOPF</name>
<feature type="region of interest" description="Disordered" evidence="1">
    <location>
        <begin position="1"/>
        <end position="58"/>
    </location>
</feature>
<evidence type="ECO:0000256" key="1">
    <source>
        <dbReference type="SAM" id="MobiDB-lite"/>
    </source>
</evidence>
<dbReference type="EMBL" id="JF837812">
    <property type="protein sequence ID" value="AEJ34198.1"/>
    <property type="molecule type" value="Genomic_DNA"/>
</dbReference>
<reference evidence="4" key="4">
    <citation type="journal article" date="2012" name="PLoS ONE">
        <title>Sequence of Two Plasmids from Clostridium perfringens Chicken Necrotic Enteritis Isolates and Comparison with C. perfringens Conjugative Plasmids.</title>
        <authorList>
            <person name="Parreira V.R."/>
            <person name="Costa M."/>
            <person name="Eikmeyer F."/>
            <person name="Blom J."/>
            <person name="Prescott J.F."/>
        </authorList>
    </citation>
    <scope>NUCLEOTIDE SEQUENCE</scope>
    <source>
        <strain evidence="4">NE_10</strain>
        <plasmid evidence="4">pNetB-NE10</plasmid>
    </source>
</reference>
<keyword evidence="2" id="KW-0614">Plasmid</keyword>
<evidence type="ECO:0000313" key="2">
    <source>
        <dbReference type="EMBL" id="AEJ34198.1"/>
    </source>
</evidence>
<dbReference type="Proteomes" id="UP000668358">
    <property type="component" value="Unassembled WGS sequence"/>
</dbReference>
<geneLocation type="plasmid" evidence="3">
    <name>pJIR3536</name>
</geneLocation>
<organism evidence="2">
    <name type="scientific">Clostridium perfringens</name>
    <dbReference type="NCBI Taxonomy" id="1502"/>
    <lineage>
        <taxon>Bacteria</taxon>
        <taxon>Bacillati</taxon>
        <taxon>Bacillota</taxon>
        <taxon>Clostridia</taxon>
        <taxon>Eubacteriales</taxon>
        <taxon>Clostridiaceae</taxon>
        <taxon>Clostridium</taxon>
    </lineage>
</organism>
<evidence type="ECO:0000313" key="5">
    <source>
        <dbReference type="EMBL" id="MBO3417991.1"/>
    </source>
</evidence>
<proteinExistence type="predicted"/>
<dbReference type="AlphaFoldDB" id="F8UNJ0"/>
<dbReference type="EMBL" id="JAENRE010000013">
    <property type="protein sequence ID" value="MBO3417991.1"/>
    <property type="molecule type" value="Genomic_DNA"/>
</dbReference>
<feature type="compositionally biased region" description="Polar residues" evidence="1">
    <location>
        <begin position="18"/>
        <end position="31"/>
    </location>
</feature>
<reference evidence="5 6" key="5">
    <citation type="submission" date="2020-12" db="EMBL/GenBank/DDBJ databases">
        <title>Comparative genomics of Clostridium perfringens reveals patterns of host-associated phylogenetic clades and virulence factors.</title>
        <authorList>
            <person name="Smith A.H."/>
            <person name="Geier R."/>
        </authorList>
    </citation>
    <scope>NUCLEOTIDE SEQUENCE [LARGE SCALE GENOMIC DNA]</scope>
    <source>
        <strain evidence="5 6">CHD15829P</strain>
    </source>
</reference>
<reference evidence="2" key="3">
    <citation type="submission" date="2011-04" db="EMBL/GenBank/DDBJ databases">
        <authorList>
            <person name="Lepp D."/>
            <person name="Roxas B."/>
            <person name="Parreira V.R."/>
            <person name="Marri P.R."/>
            <person name="Rosey E.L."/>
            <person name="Gong J."/>
            <person name="Songer J.G."/>
            <person name="Vedantam G."/>
            <person name="Prescott J.F."/>
        </authorList>
    </citation>
    <scope>NUCLEOTIDE SEQUENCE</scope>
    <source>
        <strain evidence="2">CP4</strain>
        <plasmid evidence="2">pCP4netB</plasmid>
    </source>
</reference>
<geneLocation type="plasmid" evidence="2">
    <name>pCP4netB</name>
</geneLocation>
<geneLocation type="plasmid" evidence="4">
    <name>pNetB-NE10</name>
</geneLocation>
<evidence type="ECO:0000313" key="4">
    <source>
        <dbReference type="EMBL" id="AFV15068.1"/>
    </source>
</evidence>